<sequence>MNALKGSSLKARDRHSDQSGGGRQIKHGQGIYEYRRLSGRDQPALADGNRETTLAGAEMVEASGRGPTELGFMP</sequence>
<comment type="caution">
    <text evidence="2">The sequence shown here is derived from an EMBL/GenBank/DDBJ whole genome shotgun (WGS) entry which is preliminary data.</text>
</comment>
<evidence type="ECO:0000313" key="3">
    <source>
        <dbReference type="Proteomes" id="UP001345219"/>
    </source>
</evidence>
<organism evidence="2 3">
    <name type="scientific">Trapa incisa</name>
    <dbReference type="NCBI Taxonomy" id="236973"/>
    <lineage>
        <taxon>Eukaryota</taxon>
        <taxon>Viridiplantae</taxon>
        <taxon>Streptophyta</taxon>
        <taxon>Embryophyta</taxon>
        <taxon>Tracheophyta</taxon>
        <taxon>Spermatophyta</taxon>
        <taxon>Magnoliopsida</taxon>
        <taxon>eudicotyledons</taxon>
        <taxon>Gunneridae</taxon>
        <taxon>Pentapetalae</taxon>
        <taxon>rosids</taxon>
        <taxon>malvids</taxon>
        <taxon>Myrtales</taxon>
        <taxon>Lythraceae</taxon>
        <taxon>Trapa</taxon>
    </lineage>
</organism>
<dbReference type="EMBL" id="JAXIOK010000012">
    <property type="protein sequence ID" value="KAK4758400.1"/>
    <property type="molecule type" value="Genomic_DNA"/>
</dbReference>
<protein>
    <submittedName>
        <fullName evidence="2">Uncharacterized protein</fullName>
    </submittedName>
</protein>
<accession>A0AAN7K091</accession>
<evidence type="ECO:0000313" key="2">
    <source>
        <dbReference type="EMBL" id="KAK4758400.1"/>
    </source>
</evidence>
<keyword evidence="3" id="KW-1185">Reference proteome</keyword>
<gene>
    <name evidence="2" type="ORF">SAY87_019701</name>
</gene>
<dbReference type="AlphaFoldDB" id="A0AAN7K091"/>
<dbReference type="Proteomes" id="UP001345219">
    <property type="component" value="Chromosome 15"/>
</dbReference>
<evidence type="ECO:0000256" key="1">
    <source>
        <dbReference type="SAM" id="MobiDB-lite"/>
    </source>
</evidence>
<name>A0AAN7K091_9MYRT</name>
<proteinExistence type="predicted"/>
<reference evidence="2 3" key="1">
    <citation type="journal article" date="2023" name="Hortic Res">
        <title>Pangenome of water caltrop reveals structural variations and asymmetric subgenome divergence after allopolyploidization.</title>
        <authorList>
            <person name="Zhang X."/>
            <person name="Chen Y."/>
            <person name="Wang L."/>
            <person name="Yuan Y."/>
            <person name="Fang M."/>
            <person name="Shi L."/>
            <person name="Lu R."/>
            <person name="Comes H.P."/>
            <person name="Ma Y."/>
            <person name="Chen Y."/>
            <person name="Huang G."/>
            <person name="Zhou Y."/>
            <person name="Zheng Z."/>
            <person name="Qiu Y."/>
        </authorList>
    </citation>
    <scope>NUCLEOTIDE SEQUENCE [LARGE SCALE GENOMIC DNA]</scope>
    <source>
        <tissue evidence="2">Roots</tissue>
    </source>
</reference>
<feature type="region of interest" description="Disordered" evidence="1">
    <location>
        <begin position="1"/>
        <end position="31"/>
    </location>
</feature>